<keyword evidence="2" id="KW-1185">Reference proteome</keyword>
<dbReference type="STRING" id="204669.Acid345_3475"/>
<dbReference type="EMBL" id="CP000360">
    <property type="protein sequence ID" value="ABF42476.1"/>
    <property type="molecule type" value="Genomic_DNA"/>
</dbReference>
<accession>Q1IKX4</accession>
<dbReference type="Proteomes" id="UP000002432">
    <property type="component" value="Chromosome"/>
</dbReference>
<evidence type="ECO:0000313" key="2">
    <source>
        <dbReference type="Proteomes" id="UP000002432"/>
    </source>
</evidence>
<dbReference type="AlphaFoldDB" id="Q1IKX4"/>
<dbReference type="EnsemblBacteria" id="ABF42476">
    <property type="protein sequence ID" value="ABF42476"/>
    <property type="gene ID" value="Acid345_3475"/>
</dbReference>
<sequence>MPKGTIHLNRSMDSVGAVSFELTHIGSYGGPYFPVLTISSEVALNAFRDRIGAATPAVCPLTLMRIVGELRSPDHRTVARFEHNPMLRAERADGTTNGVQTFSIPLDLSTIDQIERSRGPGDLQVMLNLLPIFAIHMPNAAVIFEVGRIEGLKFPIPRSQWVDNLLPGLGYGGLEILEVRYASTTIGKHLQKSVGEIRDAKKALLDGDCHMAVLHCRRSVEALLESGSSALPPSMRFQQKVETWISDNFKTVDGTEAKLLAEQMQVVWEVTSAAAHSGSSHSFKARESEFLIRTAMNIVEYVNRLS</sequence>
<evidence type="ECO:0000313" key="1">
    <source>
        <dbReference type="EMBL" id="ABF42476.1"/>
    </source>
</evidence>
<dbReference type="HOGENOM" id="CLU_908465_0_0_0"/>
<dbReference type="KEGG" id="aba:Acid345_3475"/>
<gene>
    <name evidence="1" type="ordered locus">Acid345_3475</name>
</gene>
<protein>
    <submittedName>
        <fullName evidence="1">Uncharacterized protein</fullName>
    </submittedName>
</protein>
<organism evidence="1 2">
    <name type="scientific">Koribacter versatilis (strain Ellin345)</name>
    <dbReference type="NCBI Taxonomy" id="204669"/>
    <lineage>
        <taxon>Bacteria</taxon>
        <taxon>Pseudomonadati</taxon>
        <taxon>Acidobacteriota</taxon>
        <taxon>Terriglobia</taxon>
        <taxon>Terriglobales</taxon>
        <taxon>Candidatus Korobacteraceae</taxon>
        <taxon>Candidatus Korobacter</taxon>
    </lineage>
</organism>
<proteinExistence type="predicted"/>
<reference evidence="1 2" key="1">
    <citation type="journal article" date="2009" name="Appl. Environ. Microbiol.">
        <title>Three genomes from the phylum Acidobacteria provide insight into the lifestyles of these microorganisms in soils.</title>
        <authorList>
            <person name="Ward N.L."/>
            <person name="Challacombe J.F."/>
            <person name="Janssen P.H."/>
            <person name="Henrissat B."/>
            <person name="Coutinho P.M."/>
            <person name="Wu M."/>
            <person name="Xie G."/>
            <person name="Haft D.H."/>
            <person name="Sait M."/>
            <person name="Badger J."/>
            <person name="Barabote R.D."/>
            <person name="Bradley B."/>
            <person name="Brettin T.S."/>
            <person name="Brinkac L.M."/>
            <person name="Bruce D."/>
            <person name="Creasy T."/>
            <person name="Daugherty S.C."/>
            <person name="Davidsen T.M."/>
            <person name="DeBoy R.T."/>
            <person name="Detter J.C."/>
            <person name="Dodson R.J."/>
            <person name="Durkin A.S."/>
            <person name="Ganapathy A."/>
            <person name="Gwinn-Giglio M."/>
            <person name="Han C.S."/>
            <person name="Khouri H."/>
            <person name="Kiss H."/>
            <person name="Kothari S.P."/>
            <person name="Madupu R."/>
            <person name="Nelson K.E."/>
            <person name="Nelson W.C."/>
            <person name="Paulsen I."/>
            <person name="Penn K."/>
            <person name="Ren Q."/>
            <person name="Rosovitz M.J."/>
            <person name="Selengut J.D."/>
            <person name="Shrivastava S."/>
            <person name="Sullivan S.A."/>
            <person name="Tapia R."/>
            <person name="Thompson L.S."/>
            <person name="Watkins K.L."/>
            <person name="Yang Q."/>
            <person name="Yu C."/>
            <person name="Zafar N."/>
            <person name="Zhou L."/>
            <person name="Kuske C.R."/>
        </authorList>
    </citation>
    <scope>NUCLEOTIDE SEQUENCE [LARGE SCALE GENOMIC DNA]</scope>
    <source>
        <strain evidence="1 2">Ellin345</strain>
    </source>
</reference>
<name>Q1IKX4_KORVE</name>